<evidence type="ECO:0000313" key="1">
    <source>
        <dbReference type="EMBL" id="KAI3695292.1"/>
    </source>
</evidence>
<name>A0ACB8ZCH4_9ASTR</name>
<reference evidence="1 2" key="2">
    <citation type="journal article" date="2022" name="Mol. Ecol. Resour.">
        <title>The genomes of chicory, endive, great burdock and yacon provide insights into Asteraceae paleo-polyploidization history and plant inulin production.</title>
        <authorList>
            <person name="Fan W."/>
            <person name="Wang S."/>
            <person name="Wang H."/>
            <person name="Wang A."/>
            <person name="Jiang F."/>
            <person name="Liu H."/>
            <person name="Zhao H."/>
            <person name="Xu D."/>
            <person name="Zhang Y."/>
        </authorList>
    </citation>
    <scope>NUCLEOTIDE SEQUENCE [LARGE SCALE GENOMIC DNA]</scope>
    <source>
        <strain evidence="2">cv. Yunnan</strain>
        <tissue evidence="1">Leaves</tissue>
    </source>
</reference>
<gene>
    <name evidence="1" type="ORF">L1987_78287</name>
</gene>
<organism evidence="1 2">
    <name type="scientific">Smallanthus sonchifolius</name>
    <dbReference type="NCBI Taxonomy" id="185202"/>
    <lineage>
        <taxon>Eukaryota</taxon>
        <taxon>Viridiplantae</taxon>
        <taxon>Streptophyta</taxon>
        <taxon>Embryophyta</taxon>
        <taxon>Tracheophyta</taxon>
        <taxon>Spermatophyta</taxon>
        <taxon>Magnoliopsida</taxon>
        <taxon>eudicotyledons</taxon>
        <taxon>Gunneridae</taxon>
        <taxon>Pentapetalae</taxon>
        <taxon>asterids</taxon>
        <taxon>campanulids</taxon>
        <taxon>Asterales</taxon>
        <taxon>Asteraceae</taxon>
        <taxon>Asteroideae</taxon>
        <taxon>Heliantheae alliance</taxon>
        <taxon>Millerieae</taxon>
        <taxon>Smallanthus</taxon>
    </lineage>
</organism>
<protein>
    <submittedName>
        <fullName evidence="1">Uncharacterized protein</fullName>
    </submittedName>
</protein>
<proteinExistence type="predicted"/>
<comment type="caution">
    <text evidence="1">The sequence shown here is derived from an EMBL/GenBank/DDBJ whole genome shotgun (WGS) entry which is preliminary data.</text>
</comment>
<dbReference type="EMBL" id="CM042043">
    <property type="protein sequence ID" value="KAI3695292.1"/>
    <property type="molecule type" value="Genomic_DNA"/>
</dbReference>
<evidence type="ECO:0000313" key="2">
    <source>
        <dbReference type="Proteomes" id="UP001056120"/>
    </source>
</evidence>
<reference evidence="2" key="1">
    <citation type="journal article" date="2022" name="Mol. Ecol. Resour.">
        <title>The genomes of chicory, endive, great burdock and yacon provide insights into Asteraceae palaeo-polyploidization history and plant inulin production.</title>
        <authorList>
            <person name="Fan W."/>
            <person name="Wang S."/>
            <person name="Wang H."/>
            <person name="Wang A."/>
            <person name="Jiang F."/>
            <person name="Liu H."/>
            <person name="Zhao H."/>
            <person name="Xu D."/>
            <person name="Zhang Y."/>
        </authorList>
    </citation>
    <scope>NUCLEOTIDE SEQUENCE [LARGE SCALE GENOMIC DNA]</scope>
    <source>
        <strain evidence="2">cv. Yunnan</strain>
    </source>
</reference>
<dbReference type="Proteomes" id="UP001056120">
    <property type="component" value="Linkage Group LG26"/>
</dbReference>
<accession>A0ACB8ZCH4</accession>
<keyword evidence="2" id="KW-1185">Reference proteome</keyword>
<sequence>MLQESRDIAVLFVQLRFMKVKEVSQRIADFLEHSIAVDMKRSLQGHNRNPNYSYAISKANQKATAANPRYGDGEETDSAVRFYKWFTEGDEK</sequence>